<dbReference type="Proteomes" id="UP001372338">
    <property type="component" value="Unassembled WGS sequence"/>
</dbReference>
<name>A0AAN9IPQ7_CROPI</name>
<accession>A0AAN9IPQ7</accession>
<sequence length="69" mass="7270">MDTTPTVKSLDEHFQADIFGLICKEISHLATFTMHLIYTVDGASGCRGESGNDRENNGGGKVAGGDSVP</sequence>
<organism evidence="2 3">
    <name type="scientific">Crotalaria pallida</name>
    <name type="common">Smooth rattlebox</name>
    <name type="synonym">Crotalaria striata</name>
    <dbReference type="NCBI Taxonomy" id="3830"/>
    <lineage>
        <taxon>Eukaryota</taxon>
        <taxon>Viridiplantae</taxon>
        <taxon>Streptophyta</taxon>
        <taxon>Embryophyta</taxon>
        <taxon>Tracheophyta</taxon>
        <taxon>Spermatophyta</taxon>
        <taxon>Magnoliopsida</taxon>
        <taxon>eudicotyledons</taxon>
        <taxon>Gunneridae</taxon>
        <taxon>Pentapetalae</taxon>
        <taxon>rosids</taxon>
        <taxon>fabids</taxon>
        <taxon>Fabales</taxon>
        <taxon>Fabaceae</taxon>
        <taxon>Papilionoideae</taxon>
        <taxon>50 kb inversion clade</taxon>
        <taxon>genistoids sensu lato</taxon>
        <taxon>core genistoids</taxon>
        <taxon>Crotalarieae</taxon>
        <taxon>Crotalaria</taxon>
    </lineage>
</organism>
<proteinExistence type="predicted"/>
<evidence type="ECO:0000256" key="1">
    <source>
        <dbReference type="SAM" id="MobiDB-lite"/>
    </source>
</evidence>
<protein>
    <submittedName>
        <fullName evidence="2">Uncharacterized protein</fullName>
    </submittedName>
</protein>
<comment type="caution">
    <text evidence="2">The sequence shown here is derived from an EMBL/GenBank/DDBJ whole genome shotgun (WGS) entry which is preliminary data.</text>
</comment>
<evidence type="ECO:0000313" key="3">
    <source>
        <dbReference type="Proteomes" id="UP001372338"/>
    </source>
</evidence>
<reference evidence="2 3" key="1">
    <citation type="submission" date="2024-01" db="EMBL/GenBank/DDBJ databases">
        <title>The genomes of 5 underutilized Papilionoideae crops provide insights into root nodulation and disease resistanc.</title>
        <authorList>
            <person name="Yuan L."/>
        </authorList>
    </citation>
    <scope>NUCLEOTIDE SEQUENCE [LARGE SCALE GENOMIC DNA]</scope>
    <source>
        <strain evidence="2">ZHUSHIDOU_FW_LH</strain>
        <tissue evidence="2">Leaf</tissue>
    </source>
</reference>
<dbReference type="AlphaFoldDB" id="A0AAN9IPQ7"/>
<dbReference type="EMBL" id="JAYWIO010000002">
    <property type="protein sequence ID" value="KAK7283809.1"/>
    <property type="molecule type" value="Genomic_DNA"/>
</dbReference>
<feature type="region of interest" description="Disordered" evidence="1">
    <location>
        <begin position="47"/>
        <end position="69"/>
    </location>
</feature>
<evidence type="ECO:0000313" key="2">
    <source>
        <dbReference type="EMBL" id="KAK7283809.1"/>
    </source>
</evidence>
<keyword evidence="3" id="KW-1185">Reference proteome</keyword>
<gene>
    <name evidence="2" type="ORF">RIF29_13555</name>
</gene>